<dbReference type="AlphaFoldDB" id="A0A067PLZ9"/>
<dbReference type="OrthoDB" id="10248475at2759"/>
<sequence length="278" mass="31256">MTPSSHEHDPDAGSALRALSTSPPDSTHPTHAPVIAIDLDDVLSETNVNVAAWHNKNFGTNMTLSDFHYYHYWKNPYWGTPEQTYQKVKAYYAEGEIINTTPVPGALRGVQKLRDLGYRLIVVTARQKSQLDNSWAWLEKHFTGLFESVICTGQFEEAIEGKGHELVTKLTKAEVCQQLSATLIIDDSIDNAISCASYSHPTPVLLFGDYEWNKRPSVSATEKDQLGFDERCALEPGKEWWKDDEIGPSGLDDHVIWRVRDWVGVVGWVEEARGDGRI</sequence>
<dbReference type="InParanoid" id="A0A067PLZ9"/>
<dbReference type="InterPro" id="IPR052419">
    <property type="entry name" value="5_3-deoxyribonucleotidase-like"/>
</dbReference>
<name>A0A067PLZ9_9AGAM</name>
<accession>A0A067PLZ9</accession>
<reference evidence="4" key="1">
    <citation type="journal article" date="2014" name="Proc. Natl. Acad. Sci. U.S.A.">
        <title>Extensive sampling of basidiomycete genomes demonstrates inadequacy of the white-rot/brown-rot paradigm for wood decay fungi.</title>
        <authorList>
            <person name="Riley R."/>
            <person name="Salamov A.A."/>
            <person name="Brown D.W."/>
            <person name="Nagy L.G."/>
            <person name="Floudas D."/>
            <person name="Held B.W."/>
            <person name="Levasseur A."/>
            <person name="Lombard V."/>
            <person name="Morin E."/>
            <person name="Otillar R."/>
            <person name="Lindquist E.A."/>
            <person name="Sun H."/>
            <person name="LaButti K.M."/>
            <person name="Schmutz J."/>
            <person name="Jabbour D."/>
            <person name="Luo H."/>
            <person name="Baker S.E."/>
            <person name="Pisabarro A.G."/>
            <person name="Walton J.D."/>
            <person name="Blanchette R.A."/>
            <person name="Henrissat B."/>
            <person name="Martin F."/>
            <person name="Cullen D."/>
            <person name="Hibbett D.S."/>
            <person name="Grigoriev I.V."/>
        </authorList>
    </citation>
    <scope>NUCLEOTIDE SEQUENCE [LARGE SCALE GENOMIC DNA]</scope>
    <source>
        <strain evidence="4">MUCL 33604</strain>
    </source>
</reference>
<proteinExistence type="predicted"/>
<feature type="region of interest" description="Disordered" evidence="2">
    <location>
        <begin position="1"/>
        <end position="31"/>
    </location>
</feature>
<evidence type="ECO:0008006" key="5">
    <source>
        <dbReference type="Google" id="ProtNLM"/>
    </source>
</evidence>
<dbReference type="HOGENOM" id="CLU_070652_0_0_1"/>
<feature type="active site" description="Proton donor" evidence="1">
    <location>
        <position position="40"/>
    </location>
</feature>
<dbReference type="Proteomes" id="UP000027265">
    <property type="component" value="Unassembled WGS sequence"/>
</dbReference>
<dbReference type="Gene3D" id="3.40.50.1000">
    <property type="entry name" value="HAD superfamily/HAD-like"/>
    <property type="match status" value="1"/>
</dbReference>
<dbReference type="GO" id="GO:0009264">
    <property type="term" value="P:deoxyribonucleotide catabolic process"/>
    <property type="evidence" value="ECO:0007669"/>
    <property type="project" value="InterPro"/>
</dbReference>
<evidence type="ECO:0000313" key="3">
    <source>
        <dbReference type="EMBL" id="KDQ54865.1"/>
    </source>
</evidence>
<dbReference type="InterPro" id="IPR010708">
    <property type="entry name" value="5'(3')-deoxyribonucleotidase"/>
</dbReference>
<evidence type="ECO:0000256" key="2">
    <source>
        <dbReference type="SAM" id="MobiDB-lite"/>
    </source>
</evidence>
<dbReference type="STRING" id="933084.A0A067PLZ9"/>
<evidence type="ECO:0000256" key="1">
    <source>
        <dbReference type="PIRSR" id="PIRSR610708-1"/>
    </source>
</evidence>
<feature type="compositionally biased region" description="Polar residues" evidence="2">
    <location>
        <begin position="19"/>
        <end position="29"/>
    </location>
</feature>
<dbReference type="Pfam" id="PF06941">
    <property type="entry name" value="NT5C"/>
    <property type="match status" value="1"/>
</dbReference>
<feature type="compositionally biased region" description="Basic and acidic residues" evidence="2">
    <location>
        <begin position="1"/>
        <end position="11"/>
    </location>
</feature>
<dbReference type="EMBL" id="KL197727">
    <property type="protein sequence ID" value="KDQ54865.1"/>
    <property type="molecule type" value="Genomic_DNA"/>
</dbReference>
<keyword evidence="4" id="KW-1185">Reference proteome</keyword>
<feature type="active site" description="Nucleophile" evidence="1">
    <location>
        <position position="38"/>
    </location>
</feature>
<organism evidence="3 4">
    <name type="scientific">Jaapia argillacea MUCL 33604</name>
    <dbReference type="NCBI Taxonomy" id="933084"/>
    <lineage>
        <taxon>Eukaryota</taxon>
        <taxon>Fungi</taxon>
        <taxon>Dikarya</taxon>
        <taxon>Basidiomycota</taxon>
        <taxon>Agaricomycotina</taxon>
        <taxon>Agaricomycetes</taxon>
        <taxon>Agaricomycetidae</taxon>
        <taxon>Jaapiales</taxon>
        <taxon>Jaapiaceae</taxon>
        <taxon>Jaapia</taxon>
    </lineage>
</organism>
<dbReference type="InterPro" id="IPR036412">
    <property type="entry name" value="HAD-like_sf"/>
</dbReference>
<dbReference type="InterPro" id="IPR023214">
    <property type="entry name" value="HAD_sf"/>
</dbReference>
<dbReference type="PANTHER" id="PTHR35134:SF2">
    <property type="entry name" value="NUCLEOTIDASE YQFW-RELATED"/>
    <property type="match status" value="1"/>
</dbReference>
<dbReference type="SUPFAM" id="SSF56784">
    <property type="entry name" value="HAD-like"/>
    <property type="match status" value="1"/>
</dbReference>
<dbReference type="PANTHER" id="PTHR35134">
    <property type="entry name" value="NUCLEOTIDASE YQFW-RELATED"/>
    <property type="match status" value="1"/>
</dbReference>
<evidence type="ECO:0000313" key="4">
    <source>
        <dbReference type="Proteomes" id="UP000027265"/>
    </source>
</evidence>
<gene>
    <name evidence="3" type="ORF">JAAARDRAFT_693313</name>
</gene>
<dbReference type="GO" id="GO:0008253">
    <property type="term" value="F:5'-nucleotidase activity"/>
    <property type="evidence" value="ECO:0007669"/>
    <property type="project" value="InterPro"/>
</dbReference>
<protein>
    <recommendedName>
        <fullName evidence="5">Swiss Army Knife RNA repair protein HAD domain-containing protein</fullName>
    </recommendedName>
</protein>